<feature type="region of interest" description="Disordered" evidence="1">
    <location>
        <begin position="59"/>
        <end position="79"/>
    </location>
</feature>
<keyword evidence="3" id="KW-1185">Reference proteome</keyword>
<dbReference type="AlphaFoldDB" id="A0A919EBH9"/>
<accession>A0A919EBH9</accession>
<name>A0A919EBH9_9ACTN</name>
<dbReference type="EMBL" id="BNBD01000002">
    <property type="protein sequence ID" value="GHF33867.1"/>
    <property type="molecule type" value="Genomic_DNA"/>
</dbReference>
<dbReference type="RefSeq" id="WP_190128516.1">
    <property type="nucleotide sequence ID" value="NZ_BNBD01000002.1"/>
</dbReference>
<sequence>MSRRADQSERLERALDGGPIPHDEETRRMLAAAGALRPGYRRSPARVRATKEAMLRAYEHAQNPLKTRDDAGTDDGLDEPEIHREEMDLPGGGHLVLTDIEAITPERAEKTAARIARILQSSEERDRLS</sequence>
<feature type="region of interest" description="Disordered" evidence="1">
    <location>
        <begin position="1"/>
        <end position="23"/>
    </location>
</feature>
<protein>
    <submittedName>
        <fullName evidence="2">Uncharacterized protein</fullName>
    </submittedName>
</protein>
<organism evidence="2 3">
    <name type="scientific">Streptomyces mashuensis</name>
    <dbReference type="NCBI Taxonomy" id="33904"/>
    <lineage>
        <taxon>Bacteria</taxon>
        <taxon>Bacillati</taxon>
        <taxon>Actinomycetota</taxon>
        <taxon>Actinomycetes</taxon>
        <taxon>Kitasatosporales</taxon>
        <taxon>Streptomycetaceae</taxon>
        <taxon>Streptomyces</taxon>
    </lineage>
</organism>
<evidence type="ECO:0000313" key="2">
    <source>
        <dbReference type="EMBL" id="GHF33867.1"/>
    </source>
</evidence>
<reference evidence="2" key="1">
    <citation type="journal article" date="2014" name="Int. J. Syst. Evol. Microbiol.">
        <title>Complete genome sequence of Corynebacterium casei LMG S-19264T (=DSM 44701T), isolated from a smear-ripened cheese.</title>
        <authorList>
            <consortium name="US DOE Joint Genome Institute (JGI-PGF)"/>
            <person name="Walter F."/>
            <person name="Albersmeier A."/>
            <person name="Kalinowski J."/>
            <person name="Ruckert C."/>
        </authorList>
    </citation>
    <scope>NUCLEOTIDE SEQUENCE</scope>
    <source>
        <strain evidence="2">JCM 4059</strain>
    </source>
</reference>
<reference evidence="2" key="2">
    <citation type="submission" date="2020-09" db="EMBL/GenBank/DDBJ databases">
        <authorList>
            <person name="Sun Q."/>
            <person name="Ohkuma M."/>
        </authorList>
    </citation>
    <scope>NUCLEOTIDE SEQUENCE</scope>
    <source>
        <strain evidence="2">JCM 4059</strain>
    </source>
</reference>
<gene>
    <name evidence="2" type="ORF">GCM10010218_13740</name>
</gene>
<comment type="caution">
    <text evidence="2">The sequence shown here is derived from an EMBL/GenBank/DDBJ whole genome shotgun (WGS) entry which is preliminary data.</text>
</comment>
<evidence type="ECO:0000256" key="1">
    <source>
        <dbReference type="SAM" id="MobiDB-lite"/>
    </source>
</evidence>
<evidence type="ECO:0000313" key="3">
    <source>
        <dbReference type="Proteomes" id="UP000638313"/>
    </source>
</evidence>
<dbReference type="Proteomes" id="UP000638313">
    <property type="component" value="Unassembled WGS sequence"/>
</dbReference>
<proteinExistence type="predicted"/>